<proteinExistence type="predicted"/>
<organism evidence="1 2">
    <name type="scientific">Rhodotorula taiwanensis</name>
    <dbReference type="NCBI Taxonomy" id="741276"/>
    <lineage>
        <taxon>Eukaryota</taxon>
        <taxon>Fungi</taxon>
        <taxon>Dikarya</taxon>
        <taxon>Basidiomycota</taxon>
        <taxon>Pucciniomycotina</taxon>
        <taxon>Microbotryomycetes</taxon>
        <taxon>Sporidiobolales</taxon>
        <taxon>Sporidiobolaceae</taxon>
        <taxon>Rhodotorula</taxon>
    </lineage>
</organism>
<sequence>MPVAPVPPSQWQRWYQILLRKIRWMVMVRRSQKFHRDNPLAPLNNVLQSWEGAHRQALSLHFLQSIGADRLSAIFDELMRLTVRVFRRSFAYRLKHQDNLWEVVQVTLSWTLELSPAQLRAKLDLPKLRDDEATPLLPAPNPFPEIVWQDRRPSQLHLSSQLESLSGMWLFGQPAIAQNDKHAELQQRLKAWRNAFQRDLLNRPYLAKLKTNPARELGLEYFLSLTLFVAVKRKITVTPSFVVTRLRLPSLPEADPAVHHPLHAFTGPDVEQPCPNPDNELTIPTLTRLDGHSLGSQARIGRRVARTVYGVDPDEWERARSALYFL</sequence>
<evidence type="ECO:0000313" key="2">
    <source>
        <dbReference type="Proteomes" id="UP000237144"/>
    </source>
</evidence>
<name>A0A2S5B883_9BASI</name>
<dbReference type="EMBL" id="PJQD01000043">
    <property type="protein sequence ID" value="POY72988.1"/>
    <property type="molecule type" value="Genomic_DNA"/>
</dbReference>
<reference evidence="1 2" key="1">
    <citation type="journal article" date="2018" name="Front. Microbiol.">
        <title>Prospects for Fungal Bioremediation of Acidic Radioactive Waste Sites: Characterization and Genome Sequence of Rhodotorula taiwanensis MD1149.</title>
        <authorList>
            <person name="Tkavc R."/>
            <person name="Matrosova V.Y."/>
            <person name="Grichenko O.E."/>
            <person name="Gostincar C."/>
            <person name="Volpe R.P."/>
            <person name="Klimenkova P."/>
            <person name="Gaidamakova E.K."/>
            <person name="Zhou C.E."/>
            <person name="Stewart B.J."/>
            <person name="Lyman M.G."/>
            <person name="Malfatti S.A."/>
            <person name="Rubinfeld B."/>
            <person name="Courtot M."/>
            <person name="Singh J."/>
            <person name="Dalgard C.L."/>
            <person name="Hamilton T."/>
            <person name="Frey K.G."/>
            <person name="Gunde-Cimerman N."/>
            <person name="Dugan L."/>
            <person name="Daly M.J."/>
        </authorList>
    </citation>
    <scope>NUCLEOTIDE SEQUENCE [LARGE SCALE GENOMIC DNA]</scope>
    <source>
        <strain evidence="1 2">MD1149</strain>
    </source>
</reference>
<keyword evidence="2" id="KW-1185">Reference proteome</keyword>
<dbReference type="Proteomes" id="UP000237144">
    <property type="component" value="Unassembled WGS sequence"/>
</dbReference>
<dbReference type="AlphaFoldDB" id="A0A2S5B883"/>
<accession>A0A2S5B883</accession>
<gene>
    <name evidence="1" type="ORF">BMF94_3974</name>
</gene>
<protein>
    <submittedName>
        <fullName evidence="1">Uncharacterized protein</fullName>
    </submittedName>
</protein>
<comment type="caution">
    <text evidence="1">The sequence shown here is derived from an EMBL/GenBank/DDBJ whole genome shotgun (WGS) entry which is preliminary data.</text>
</comment>
<evidence type="ECO:0000313" key="1">
    <source>
        <dbReference type="EMBL" id="POY72988.1"/>
    </source>
</evidence>